<sequence>MAGTNFDTHAGETFTASFTCLDSAGSAVNLTGYTARAQVRTTPTSSAVLLNLAPTIPTPANGIIRINVATTGITAGIYYWDLVLDLPSSAGTIFITGGTIKFRDLVTRV</sequence>
<accession>A0A6J5N2E4</accession>
<gene>
    <name evidence="1" type="ORF">UFOVP612_29</name>
</gene>
<reference evidence="1" key="1">
    <citation type="submission" date="2020-04" db="EMBL/GenBank/DDBJ databases">
        <authorList>
            <person name="Chiriac C."/>
            <person name="Salcher M."/>
            <person name="Ghai R."/>
            <person name="Kavagutti S V."/>
        </authorList>
    </citation>
    <scope>NUCLEOTIDE SEQUENCE</scope>
</reference>
<proteinExistence type="predicted"/>
<protein>
    <submittedName>
        <fullName evidence="1">Uncharacterized protein</fullName>
    </submittedName>
</protein>
<evidence type="ECO:0000313" key="1">
    <source>
        <dbReference type="EMBL" id="CAB4152852.1"/>
    </source>
</evidence>
<dbReference type="EMBL" id="LR796574">
    <property type="protein sequence ID" value="CAB4152852.1"/>
    <property type="molecule type" value="Genomic_DNA"/>
</dbReference>
<organism evidence="1">
    <name type="scientific">uncultured Caudovirales phage</name>
    <dbReference type="NCBI Taxonomy" id="2100421"/>
    <lineage>
        <taxon>Viruses</taxon>
        <taxon>Duplodnaviria</taxon>
        <taxon>Heunggongvirae</taxon>
        <taxon>Uroviricota</taxon>
        <taxon>Caudoviricetes</taxon>
        <taxon>Peduoviridae</taxon>
        <taxon>Maltschvirus</taxon>
        <taxon>Maltschvirus maltsch</taxon>
    </lineage>
</organism>
<name>A0A6J5N2E4_9CAUD</name>